<protein>
    <submittedName>
        <fullName evidence="2">Uncharacterized protein</fullName>
    </submittedName>
</protein>
<organism evidence="2 3">
    <name type="scientific">Mycena albidolilacea</name>
    <dbReference type="NCBI Taxonomy" id="1033008"/>
    <lineage>
        <taxon>Eukaryota</taxon>
        <taxon>Fungi</taxon>
        <taxon>Dikarya</taxon>
        <taxon>Basidiomycota</taxon>
        <taxon>Agaricomycotina</taxon>
        <taxon>Agaricomycetes</taxon>
        <taxon>Agaricomycetidae</taxon>
        <taxon>Agaricales</taxon>
        <taxon>Marasmiineae</taxon>
        <taxon>Mycenaceae</taxon>
        <taxon>Mycena</taxon>
    </lineage>
</organism>
<feature type="region of interest" description="Disordered" evidence="1">
    <location>
        <begin position="93"/>
        <end position="127"/>
    </location>
</feature>
<feature type="region of interest" description="Disordered" evidence="1">
    <location>
        <begin position="28"/>
        <end position="79"/>
    </location>
</feature>
<sequence length="210" mass="23280">MSLMKLARISSNGLQKHLVDLTENGVYSCESTRRRKSTKSGTPNSDIARRMARRNAISDSTSRRKHLEKPETQLPMIETPDHRSSLISRVADATQKSNSPVGFTRHVNASSTKGVSPHRSLSPESNFNPVYKTLRSAGKHFRYTETPTSARGNLIAPSWPQTLDGAGPDSDPTELGLYYTPLNPEEVEVEVDPTQQAPYGIDERRYIGVS</sequence>
<reference evidence="2" key="1">
    <citation type="submission" date="2023-03" db="EMBL/GenBank/DDBJ databases">
        <title>Massive genome expansion in bonnet fungi (Mycena s.s.) driven by repeated elements and novel gene families across ecological guilds.</title>
        <authorList>
            <consortium name="Lawrence Berkeley National Laboratory"/>
            <person name="Harder C.B."/>
            <person name="Miyauchi S."/>
            <person name="Viragh M."/>
            <person name="Kuo A."/>
            <person name="Thoen E."/>
            <person name="Andreopoulos B."/>
            <person name="Lu D."/>
            <person name="Skrede I."/>
            <person name="Drula E."/>
            <person name="Henrissat B."/>
            <person name="Morin E."/>
            <person name="Kohler A."/>
            <person name="Barry K."/>
            <person name="LaButti K."/>
            <person name="Morin E."/>
            <person name="Salamov A."/>
            <person name="Lipzen A."/>
            <person name="Mereny Z."/>
            <person name="Hegedus B."/>
            <person name="Baldrian P."/>
            <person name="Stursova M."/>
            <person name="Weitz H."/>
            <person name="Taylor A."/>
            <person name="Grigoriev I.V."/>
            <person name="Nagy L.G."/>
            <person name="Martin F."/>
            <person name="Kauserud H."/>
        </authorList>
    </citation>
    <scope>NUCLEOTIDE SEQUENCE</scope>
    <source>
        <strain evidence="2">CBHHK002</strain>
    </source>
</reference>
<evidence type="ECO:0000256" key="1">
    <source>
        <dbReference type="SAM" id="MobiDB-lite"/>
    </source>
</evidence>
<evidence type="ECO:0000313" key="3">
    <source>
        <dbReference type="Proteomes" id="UP001218218"/>
    </source>
</evidence>
<feature type="compositionally biased region" description="Polar residues" evidence="1">
    <location>
        <begin position="94"/>
        <end position="114"/>
    </location>
</feature>
<proteinExistence type="predicted"/>
<gene>
    <name evidence="2" type="ORF">DFH08DRAFT_881016</name>
</gene>
<dbReference type="EMBL" id="JARIHO010000034">
    <property type="protein sequence ID" value="KAJ7333301.1"/>
    <property type="molecule type" value="Genomic_DNA"/>
</dbReference>
<name>A0AAD6ZP75_9AGAR</name>
<accession>A0AAD6ZP75</accession>
<evidence type="ECO:0000313" key="2">
    <source>
        <dbReference type="EMBL" id="KAJ7333301.1"/>
    </source>
</evidence>
<dbReference type="AlphaFoldDB" id="A0AAD6ZP75"/>
<keyword evidence="3" id="KW-1185">Reference proteome</keyword>
<comment type="caution">
    <text evidence="2">The sequence shown here is derived from an EMBL/GenBank/DDBJ whole genome shotgun (WGS) entry which is preliminary data.</text>
</comment>
<dbReference type="Proteomes" id="UP001218218">
    <property type="component" value="Unassembled WGS sequence"/>
</dbReference>